<keyword evidence="3" id="KW-0731">Sigma factor</keyword>
<dbReference type="InterPro" id="IPR013325">
    <property type="entry name" value="RNA_pol_sigma_r2"/>
</dbReference>
<accession>A0ABU7I9N0</accession>
<feature type="domain" description="RNA polymerase sigma factor 70 region 4 type 2" evidence="7">
    <location>
        <begin position="132"/>
        <end position="182"/>
    </location>
</feature>
<gene>
    <name evidence="8" type="ORF">VRU48_13765</name>
</gene>
<evidence type="ECO:0000313" key="8">
    <source>
        <dbReference type="EMBL" id="MEE1946185.1"/>
    </source>
</evidence>
<evidence type="ECO:0000256" key="5">
    <source>
        <dbReference type="ARBA" id="ARBA00023163"/>
    </source>
</evidence>
<dbReference type="InterPro" id="IPR039425">
    <property type="entry name" value="RNA_pol_sigma-70-like"/>
</dbReference>
<protein>
    <submittedName>
        <fullName evidence="8">Sigma-70 family RNA polymerase sigma factor</fullName>
    </submittedName>
</protein>
<evidence type="ECO:0000259" key="6">
    <source>
        <dbReference type="Pfam" id="PF04542"/>
    </source>
</evidence>
<keyword evidence="4" id="KW-0238">DNA-binding</keyword>
<dbReference type="Pfam" id="PF08281">
    <property type="entry name" value="Sigma70_r4_2"/>
    <property type="match status" value="1"/>
</dbReference>
<name>A0ABU7I9N0_9SPHI</name>
<evidence type="ECO:0000256" key="4">
    <source>
        <dbReference type="ARBA" id="ARBA00023125"/>
    </source>
</evidence>
<comment type="caution">
    <text evidence="8">The sequence shown here is derived from an EMBL/GenBank/DDBJ whole genome shotgun (WGS) entry which is preliminary data.</text>
</comment>
<dbReference type="InterPro" id="IPR036388">
    <property type="entry name" value="WH-like_DNA-bd_sf"/>
</dbReference>
<dbReference type="SUPFAM" id="SSF88946">
    <property type="entry name" value="Sigma2 domain of RNA polymerase sigma factors"/>
    <property type="match status" value="1"/>
</dbReference>
<dbReference type="Proteomes" id="UP001336835">
    <property type="component" value="Unassembled WGS sequence"/>
</dbReference>
<evidence type="ECO:0000256" key="3">
    <source>
        <dbReference type="ARBA" id="ARBA00023082"/>
    </source>
</evidence>
<proteinExistence type="inferred from homology"/>
<dbReference type="EMBL" id="JAZDQT010000002">
    <property type="protein sequence ID" value="MEE1946185.1"/>
    <property type="molecule type" value="Genomic_DNA"/>
</dbReference>
<dbReference type="PANTHER" id="PTHR43133:SF8">
    <property type="entry name" value="RNA POLYMERASE SIGMA FACTOR HI_1459-RELATED"/>
    <property type="match status" value="1"/>
</dbReference>
<dbReference type="Pfam" id="PF04542">
    <property type="entry name" value="Sigma70_r2"/>
    <property type="match status" value="1"/>
</dbReference>
<dbReference type="PANTHER" id="PTHR43133">
    <property type="entry name" value="RNA POLYMERASE ECF-TYPE SIGMA FACTO"/>
    <property type="match status" value="1"/>
</dbReference>
<feature type="domain" description="RNA polymerase sigma-70 region 2" evidence="6">
    <location>
        <begin position="34"/>
        <end position="99"/>
    </location>
</feature>
<dbReference type="Gene3D" id="1.10.1740.10">
    <property type="match status" value="1"/>
</dbReference>
<evidence type="ECO:0000313" key="9">
    <source>
        <dbReference type="Proteomes" id="UP001336835"/>
    </source>
</evidence>
<evidence type="ECO:0000256" key="2">
    <source>
        <dbReference type="ARBA" id="ARBA00023015"/>
    </source>
</evidence>
<organism evidence="8 9">
    <name type="scientific">Pedobacter albus</name>
    <dbReference type="NCBI Taxonomy" id="3113905"/>
    <lineage>
        <taxon>Bacteria</taxon>
        <taxon>Pseudomonadati</taxon>
        <taxon>Bacteroidota</taxon>
        <taxon>Sphingobacteriia</taxon>
        <taxon>Sphingobacteriales</taxon>
        <taxon>Sphingobacteriaceae</taxon>
        <taxon>Pedobacter</taxon>
    </lineage>
</organism>
<dbReference type="InterPro" id="IPR013249">
    <property type="entry name" value="RNA_pol_sigma70_r4_t2"/>
</dbReference>
<dbReference type="InterPro" id="IPR013324">
    <property type="entry name" value="RNA_pol_sigma_r3/r4-like"/>
</dbReference>
<dbReference type="RefSeq" id="WP_330108494.1">
    <property type="nucleotide sequence ID" value="NZ_JAZDQT010000002.1"/>
</dbReference>
<sequence length="192" mass="22519">MKFIKNTTKINQHDDSELIAAYQKSGDLEALGSLYNKYMHLVFGVCFNYFKDEEQSKDAVMQIFEELVLKLKLHQVQNFKSWLHVLTRNHCLMALRKSAKNPTVTLEDNFVENEDFVHLAIDDAKETQLTLMEKCMETLSEEQRKSVELFYLQEKCYKEVADITGYDMLKVKSYIQNGKRNLKICIEKNSEL</sequence>
<keyword evidence="2" id="KW-0805">Transcription regulation</keyword>
<keyword evidence="5" id="KW-0804">Transcription</keyword>
<dbReference type="SUPFAM" id="SSF88659">
    <property type="entry name" value="Sigma3 and sigma4 domains of RNA polymerase sigma factors"/>
    <property type="match status" value="1"/>
</dbReference>
<dbReference type="Gene3D" id="1.10.10.10">
    <property type="entry name" value="Winged helix-like DNA-binding domain superfamily/Winged helix DNA-binding domain"/>
    <property type="match status" value="1"/>
</dbReference>
<reference evidence="8 9" key="1">
    <citation type="submission" date="2024-01" db="EMBL/GenBank/DDBJ databases">
        <title>Pedobacter sp. nov., isolated from fresh soil.</title>
        <authorList>
            <person name="Le N.T.T."/>
        </authorList>
    </citation>
    <scope>NUCLEOTIDE SEQUENCE [LARGE SCALE GENOMIC DNA]</scope>
    <source>
        <strain evidence="8 9">KR3-3</strain>
    </source>
</reference>
<keyword evidence="9" id="KW-1185">Reference proteome</keyword>
<comment type="similarity">
    <text evidence="1">Belongs to the sigma-70 factor family. ECF subfamily.</text>
</comment>
<dbReference type="InterPro" id="IPR007627">
    <property type="entry name" value="RNA_pol_sigma70_r2"/>
</dbReference>
<dbReference type="NCBIfam" id="TIGR02937">
    <property type="entry name" value="sigma70-ECF"/>
    <property type="match status" value="1"/>
</dbReference>
<evidence type="ECO:0000259" key="7">
    <source>
        <dbReference type="Pfam" id="PF08281"/>
    </source>
</evidence>
<evidence type="ECO:0000256" key="1">
    <source>
        <dbReference type="ARBA" id="ARBA00010641"/>
    </source>
</evidence>
<dbReference type="InterPro" id="IPR014284">
    <property type="entry name" value="RNA_pol_sigma-70_dom"/>
</dbReference>